<evidence type="ECO:0000256" key="2">
    <source>
        <dbReference type="ARBA" id="ARBA00023136"/>
    </source>
</evidence>
<dbReference type="KEGG" id="sat:SYN_01857"/>
<reference evidence="7 8" key="1">
    <citation type="journal article" date="2007" name="Proc. Natl. Acad. Sci. U.S.A.">
        <title>The genome of Syntrophus aciditrophicus: life at the thermodynamic limit of microbial growth.</title>
        <authorList>
            <person name="McInerney M.J."/>
            <person name="Rohlin L."/>
            <person name="Mouttaki H."/>
            <person name="Kim U."/>
            <person name="Krupp R.S."/>
            <person name="Rios-Hernandez L."/>
            <person name="Sieber J."/>
            <person name="Struchtemeyer C.G."/>
            <person name="Bhattacharyya A."/>
            <person name="Campbell J.W."/>
            <person name="Gunsalus R.P."/>
        </authorList>
    </citation>
    <scope>NUCLEOTIDE SEQUENCE [LARGE SCALE GENOMIC DNA]</scope>
    <source>
        <strain evidence="7 8">SB</strain>
    </source>
</reference>
<sequence length="226" mass="25128">MGTGETSMGYLRQLAFFLFIAIMPCISVAMAAEIRTSPYNYVYEKAAANSIDHETFVICELCPPYRLLALKPRTPALAVRVPEATASITADGPPTEKQTVSAKAGNNSSAVDITGSNRPDHVCVPTIYFRFNRFDVSNYEKDQLDRLVSRLKERPDRPRELRVVGHTCDLGSHPYNDHLSLMRAESVAVYLGRNGFKVSEAKGEGKRSPVSKVGKLNRRVEIEIIH</sequence>
<feature type="region of interest" description="Disordered" evidence="5">
    <location>
        <begin position="88"/>
        <end position="113"/>
    </location>
</feature>
<dbReference type="InterPro" id="IPR006665">
    <property type="entry name" value="OmpA-like"/>
</dbReference>
<dbReference type="PROSITE" id="PS51123">
    <property type="entry name" value="OMPA_2"/>
    <property type="match status" value="1"/>
</dbReference>
<dbReference type="eggNOG" id="COG2885">
    <property type="taxonomic scope" value="Bacteria"/>
</dbReference>
<dbReference type="InterPro" id="IPR006664">
    <property type="entry name" value="OMP_bac"/>
</dbReference>
<dbReference type="Pfam" id="PF00691">
    <property type="entry name" value="OmpA"/>
    <property type="match status" value="1"/>
</dbReference>
<organism evidence="7 8">
    <name type="scientific">Syntrophus aciditrophicus (strain SB)</name>
    <dbReference type="NCBI Taxonomy" id="56780"/>
    <lineage>
        <taxon>Bacteria</taxon>
        <taxon>Pseudomonadati</taxon>
        <taxon>Thermodesulfobacteriota</taxon>
        <taxon>Syntrophia</taxon>
        <taxon>Syntrophales</taxon>
        <taxon>Syntrophaceae</taxon>
        <taxon>Syntrophus</taxon>
    </lineage>
</organism>
<evidence type="ECO:0000313" key="7">
    <source>
        <dbReference type="EMBL" id="ABC77549.1"/>
    </source>
</evidence>
<feature type="compositionally biased region" description="Polar residues" evidence="5">
    <location>
        <begin position="96"/>
        <end position="113"/>
    </location>
</feature>
<dbReference type="Gene3D" id="3.30.1330.60">
    <property type="entry name" value="OmpA-like domain"/>
    <property type="match status" value="1"/>
</dbReference>
<protein>
    <submittedName>
        <fullName evidence="7">Outer membrane protein A protein family</fullName>
    </submittedName>
</protein>
<dbReference type="InParanoid" id="Q2LTZ0"/>
<comment type="subcellular location">
    <subcellularLocation>
        <location evidence="1">Cell outer membrane</location>
    </subcellularLocation>
</comment>
<name>Q2LTZ0_SYNAS</name>
<keyword evidence="8" id="KW-1185">Reference proteome</keyword>
<dbReference type="PANTHER" id="PTHR30329:SF21">
    <property type="entry name" value="LIPOPROTEIN YIAD-RELATED"/>
    <property type="match status" value="1"/>
</dbReference>
<feature type="domain" description="OmpA-like" evidence="6">
    <location>
        <begin position="116"/>
        <end position="226"/>
    </location>
</feature>
<dbReference type="SUPFAM" id="SSF103088">
    <property type="entry name" value="OmpA-like"/>
    <property type="match status" value="1"/>
</dbReference>
<dbReference type="PRINTS" id="PR01021">
    <property type="entry name" value="OMPADOMAIN"/>
</dbReference>
<evidence type="ECO:0000256" key="3">
    <source>
        <dbReference type="ARBA" id="ARBA00023237"/>
    </source>
</evidence>
<proteinExistence type="predicted"/>
<dbReference type="PANTHER" id="PTHR30329">
    <property type="entry name" value="STATOR ELEMENT OF FLAGELLAR MOTOR COMPLEX"/>
    <property type="match status" value="1"/>
</dbReference>
<dbReference type="GO" id="GO:0009279">
    <property type="term" value="C:cell outer membrane"/>
    <property type="evidence" value="ECO:0007669"/>
    <property type="project" value="UniProtKB-SubCell"/>
</dbReference>
<evidence type="ECO:0000313" key="8">
    <source>
        <dbReference type="Proteomes" id="UP000001933"/>
    </source>
</evidence>
<accession>Q2LTZ0</accession>
<gene>
    <name evidence="7" type="ORF">SYN_01857</name>
</gene>
<evidence type="ECO:0000256" key="4">
    <source>
        <dbReference type="PROSITE-ProRule" id="PRU00473"/>
    </source>
</evidence>
<evidence type="ECO:0000259" key="6">
    <source>
        <dbReference type="PROSITE" id="PS51123"/>
    </source>
</evidence>
<dbReference type="Proteomes" id="UP000001933">
    <property type="component" value="Chromosome"/>
</dbReference>
<evidence type="ECO:0000256" key="5">
    <source>
        <dbReference type="SAM" id="MobiDB-lite"/>
    </source>
</evidence>
<dbReference type="STRING" id="56780.SYN_01857"/>
<keyword evidence="2 4" id="KW-0472">Membrane</keyword>
<dbReference type="InterPro" id="IPR036737">
    <property type="entry name" value="OmpA-like_sf"/>
</dbReference>
<dbReference type="EMBL" id="CP000252">
    <property type="protein sequence ID" value="ABC77549.1"/>
    <property type="molecule type" value="Genomic_DNA"/>
</dbReference>
<dbReference type="InterPro" id="IPR050330">
    <property type="entry name" value="Bact_OuterMem_StrucFunc"/>
</dbReference>
<keyword evidence="3" id="KW-0998">Cell outer membrane</keyword>
<dbReference type="CDD" id="cd07185">
    <property type="entry name" value="OmpA_C-like"/>
    <property type="match status" value="1"/>
</dbReference>
<evidence type="ECO:0000256" key="1">
    <source>
        <dbReference type="ARBA" id="ARBA00004442"/>
    </source>
</evidence>
<dbReference type="HOGENOM" id="CLU_1359328_0_0_7"/>
<dbReference type="AlphaFoldDB" id="Q2LTZ0"/>